<dbReference type="GO" id="GO:0044715">
    <property type="term" value="F:8-oxo-dGDP phosphatase activity"/>
    <property type="evidence" value="ECO:0007669"/>
    <property type="project" value="TreeGrafter"/>
</dbReference>
<keyword evidence="5" id="KW-0479">Metal-binding</keyword>
<comment type="similarity">
    <text evidence="2">Belongs to the Nudix hydrolase family.</text>
</comment>
<keyword evidence="9" id="KW-0234">DNA repair</keyword>
<dbReference type="OrthoDB" id="9810648at2"/>
<accession>A0A410G601</accession>
<reference evidence="18 19" key="1">
    <citation type="submission" date="2019-01" db="EMBL/GenBank/DDBJ databases">
        <title>Complete genome sequencing of Aequorivita sp. H23M31.</title>
        <authorList>
            <person name="Bae J.-W."/>
        </authorList>
    </citation>
    <scope>NUCLEOTIDE SEQUENCE [LARGE SCALE GENOMIC DNA]</scope>
    <source>
        <strain evidence="18 19">H23M31</strain>
    </source>
</reference>
<evidence type="ECO:0000256" key="1">
    <source>
        <dbReference type="ARBA" id="ARBA00001946"/>
    </source>
</evidence>
<comment type="cofactor">
    <cofactor evidence="1">
        <name>Mg(2+)</name>
        <dbReference type="ChEBI" id="CHEBI:18420"/>
    </cofactor>
</comment>
<organism evidence="18 19">
    <name type="scientific">Aequorivita ciconiae</name>
    <dbReference type="NCBI Taxonomy" id="2494375"/>
    <lineage>
        <taxon>Bacteria</taxon>
        <taxon>Pseudomonadati</taxon>
        <taxon>Bacteroidota</taxon>
        <taxon>Flavobacteriia</taxon>
        <taxon>Flavobacteriales</taxon>
        <taxon>Flavobacteriaceae</taxon>
        <taxon>Aequorivita</taxon>
    </lineage>
</organism>
<evidence type="ECO:0000256" key="2">
    <source>
        <dbReference type="ARBA" id="ARBA00005582"/>
    </source>
</evidence>
<evidence type="ECO:0000256" key="16">
    <source>
        <dbReference type="ARBA" id="ARBA00042798"/>
    </source>
</evidence>
<evidence type="ECO:0000256" key="4">
    <source>
        <dbReference type="ARBA" id="ARBA00022705"/>
    </source>
</evidence>
<dbReference type="InterPro" id="IPR020084">
    <property type="entry name" value="NUDIX_hydrolase_CS"/>
</dbReference>
<evidence type="ECO:0000259" key="17">
    <source>
        <dbReference type="PROSITE" id="PS51462"/>
    </source>
</evidence>
<evidence type="ECO:0000256" key="7">
    <source>
        <dbReference type="ARBA" id="ARBA00022801"/>
    </source>
</evidence>
<dbReference type="KEGG" id="aev:EI546_13695"/>
<dbReference type="InterPro" id="IPR000086">
    <property type="entry name" value="NUDIX_hydrolase_dom"/>
</dbReference>
<dbReference type="PROSITE" id="PS00893">
    <property type="entry name" value="NUDIX_BOX"/>
    <property type="match status" value="1"/>
</dbReference>
<dbReference type="GO" id="GO:0006260">
    <property type="term" value="P:DNA replication"/>
    <property type="evidence" value="ECO:0007669"/>
    <property type="project" value="UniProtKB-KW"/>
</dbReference>
<dbReference type="Proteomes" id="UP000285517">
    <property type="component" value="Chromosome"/>
</dbReference>
<proteinExistence type="inferred from homology"/>
<comment type="catalytic activity">
    <reaction evidence="10">
        <text>8-oxo-dGTP + H2O = 8-oxo-dGMP + diphosphate + H(+)</text>
        <dbReference type="Rhea" id="RHEA:31575"/>
        <dbReference type="ChEBI" id="CHEBI:15377"/>
        <dbReference type="ChEBI" id="CHEBI:15378"/>
        <dbReference type="ChEBI" id="CHEBI:33019"/>
        <dbReference type="ChEBI" id="CHEBI:63224"/>
        <dbReference type="ChEBI" id="CHEBI:77896"/>
        <dbReference type="EC" id="3.6.1.55"/>
    </reaction>
</comment>
<evidence type="ECO:0000256" key="10">
    <source>
        <dbReference type="ARBA" id="ARBA00035861"/>
    </source>
</evidence>
<evidence type="ECO:0000256" key="9">
    <source>
        <dbReference type="ARBA" id="ARBA00023204"/>
    </source>
</evidence>
<keyword evidence="3" id="KW-0515">Mutator protein</keyword>
<evidence type="ECO:0000256" key="3">
    <source>
        <dbReference type="ARBA" id="ARBA00022457"/>
    </source>
</evidence>
<evidence type="ECO:0000256" key="13">
    <source>
        <dbReference type="ARBA" id="ARBA00040794"/>
    </source>
</evidence>
<dbReference type="InterPro" id="IPR029119">
    <property type="entry name" value="MutY_C"/>
</dbReference>
<sequence length="128" mass="14983">MIQVVCAIIQKDNKILIAQRSEKMNLPLKWEFPGGKLEAGENEKEALIREIKEELNIEISPSQRISSHIHDYVTFKINLIAYLCEYISGEIQLLEHKDFRYITFEELKNYNLADADIPVITELQRHLK</sequence>
<name>A0A410G601_9FLAO</name>
<dbReference type="CDD" id="cd03425">
    <property type="entry name" value="NUDIX_MutT_NudA_like"/>
    <property type="match status" value="1"/>
</dbReference>
<dbReference type="GO" id="GO:0046872">
    <property type="term" value="F:metal ion binding"/>
    <property type="evidence" value="ECO:0007669"/>
    <property type="project" value="UniProtKB-KW"/>
</dbReference>
<evidence type="ECO:0000256" key="11">
    <source>
        <dbReference type="ARBA" id="ARBA00036904"/>
    </source>
</evidence>
<evidence type="ECO:0000256" key="5">
    <source>
        <dbReference type="ARBA" id="ARBA00022723"/>
    </source>
</evidence>
<keyword evidence="6" id="KW-0227">DNA damage</keyword>
<dbReference type="PRINTS" id="PR00502">
    <property type="entry name" value="NUDIXFAMILY"/>
</dbReference>
<dbReference type="AlphaFoldDB" id="A0A410G601"/>
<dbReference type="GO" id="GO:0006281">
    <property type="term" value="P:DNA repair"/>
    <property type="evidence" value="ECO:0007669"/>
    <property type="project" value="UniProtKB-KW"/>
</dbReference>
<evidence type="ECO:0000256" key="12">
    <source>
        <dbReference type="ARBA" id="ARBA00038905"/>
    </source>
</evidence>
<dbReference type="Pfam" id="PF14815">
    <property type="entry name" value="NUDIX_4"/>
    <property type="match status" value="1"/>
</dbReference>
<dbReference type="PROSITE" id="PS51462">
    <property type="entry name" value="NUDIX"/>
    <property type="match status" value="1"/>
</dbReference>
<gene>
    <name evidence="18" type="ORF">EI546_13695</name>
</gene>
<dbReference type="GO" id="GO:0008413">
    <property type="term" value="F:8-oxo-7,8-dihydroguanosine triphosphate pyrophosphatase activity"/>
    <property type="evidence" value="ECO:0007669"/>
    <property type="project" value="TreeGrafter"/>
</dbReference>
<dbReference type="InterPro" id="IPR020476">
    <property type="entry name" value="Nudix_hydrolase"/>
</dbReference>
<protein>
    <recommendedName>
        <fullName evidence="13">8-oxo-dGTP diphosphatase</fullName>
        <ecNumber evidence="12">3.6.1.55</ecNumber>
    </recommendedName>
    <alternativeName>
        <fullName evidence="16">7,8-dihydro-8-oxoguanine-triphosphatase</fullName>
    </alternativeName>
    <alternativeName>
        <fullName evidence="15">Mutator protein MutT</fullName>
    </alternativeName>
    <alternativeName>
        <fullName evidence="14">dGTP pyrophosphohydrolase</fullName>
    </alternativeName>
</protein>
<keyword evidence="7 18" id="KW-0378">Hydrolase</keyword>
<dbReference type="RefSeq" id="WP_128251072.1">
    <property type="nucleotide sequence ID" value="NZ_CP034951.1"/>
</dbReference>
<comment type="catalytic activity">
    <reaction evidence="11">
        <text>8-oxo-GTP + H2O = 8-oxo-GMP + diphosphate + H(+)</text>
        <dbReference type="Rhea" id="RHEA:67616"/>
        <dbReference type="ChEBI" id="CHEBI:15377"/>
        <dbReference type="ChEBI" id="CHEBI:15378"/>
        <dbReference type="ChEBI" id="CHEBI:33019"/>
        <dbReference type="ChEBI" id="CHEBI:143553"/>
        <dbReference type="ChEBI" id="CHEBI:145694"/>
    </reaction>
</comment>
<dbReference type="Gene3D" id="3.90.79.10">
    <property type="entry name" value="Nucleoside Triphosphate Pyrophosphohydrolase"/>
    <property type="match status" value="1"/>
</dbReference>
<dbReference type="PANTHER" id="PTHR47707:SF1">
    <property type="entry name" value="NUDIX HYDROLASE FAMILY PROTEIN"/>
    <property type="match status" value="1"/>
</dbReference>
<dbReference type="EMBL" id="CP034951">
    <property type="protein sequence ID" value="QAA82707.1"/>
    <property type="molecule type" value="Genomic_DNA"/>
</dbReference>
<keyword evidence="19" id="KW-1185">Reference proteome</keyword>
<dbReference type="GO" id="GO:0044716">
    <property type="term" value="F:8-oxo-GDP phosphatase activity"/>
    <property type="evidence" value="ECO:0007669"/>
    <property type="project" value="TreeGrafter"/>
</dbReference>
<feature type="domain" description="Nudix hydrolase" evidence="17">
    <location>
        <begin position="1"/>
        <end position="126"/>
    </location>
</feature>
<dbReference type="SUPFAM" id="SSF55811">
    <property type="entry name" value="Nudix"/>
    <property type="match status" value="1"/>
</dbReference>
<evidence type="ECO:0000256" key="8">
    <source>
        <dbReference type="ARBA" id="ARBA00022842"/>
    </source>
</evidence>
<evidence type="ECO:0000256" key="6">
    <source>
        <dbReference type="ARBA" id="ARBA00022763"/>
    </source>
</evidence>
<evidence type="ECO:0000313" key="19">
    <source>
        <dbReference type="Proteomes" id="UP000285517"/>
    </source>
</evidence>
<dbReference type="GO" id="GO:0035539">
    <property type="term" value="F:8-oxo-7,8-dihydrodeoxyguanosine triphosphate pyrophosphatase activity"/>
    <property type="evidence" value="ECO:0007669"/>
    <property type="project" value="UniProtKB-EC"/>
</dbReference>
<keyword evidence="4" id="KW-0235">DNA replication</keyword>
<keyword evidence="8" id="KW-0460">Magnesium</keyword>
<dbReference type="EC" id="3.6.1.55" evidence="12"/>
<dbReference type="InterPro" id="IPR015797">
    <property type="entry name" value="NUDIX_hydrolase-like_dom_sf"/>
</dbReference>
<evidence type="ECO:0000256" key="14">
    <source>
        <dbReference type="ARBA" id="ARBA00041592"/>
    </source>
</evidence>
<evidence type="ECO:0000256" key="15">
    <source>
        <dbReference type="ARBA" id="ARBA00041979"/>
    </source>
</evidence>
<dbReference type="InterPro" id="IPR047127">
    <property type="entry name" value="MutT-like"/>
</dbReference>
<dbReference type="PANTHER" id="PTHR47707">
    <property type="entry name" value="8-OXO-DGTP DIPHOSPHATASE"/>
    <property type="match status" value="1"/>
</dbReference>
<evidence type="ECO:0000313" key="18">
    <source>
        <dbReference type="EMBL" id="QAA82707.1"/>
    </source>
</evidence>